<evidence type="ECO:0000313" key="2">
    <source>
        <dbReference type="Proteomes" id="UP000297245"/>
    </source>
</evidence>
<protein>
    <submittedName>
        <fullName evidence="1">Uncharacterized protein</fullName>
    </submittedName>
</protein>
<organism evidence="1 2">
    <name type="scientific">Dendrothele bispora (strain CBS 962.96)</name>
    <dbReference type="NCBI Taxonomy" id="1314807"/>
    <lineage>
        <taxon>Eukaryota</taxon>
        <taxon>Fungi</taxon>
        <taxon>Dikarya</taxon>
        <taxon>Basidiomycota</taxon>
        <taxon>Agaricomycotina</taxon>
        <taxon>Agaricomycetes</taxon>
        <taxon>Agaricomycetidae</taxon>
        <taxon>Agaricales</taxon>
        <taxon>Agaricales incertae sedis</taxon>
        <taxon>Dendrothele</taxon>
    </lineage>
</organism>
<accession>A0A4S8KZH9</accession>
<reference evidence="1 2" key="1">
    <citation type="journal article" date="2019" name="Nat. Ecol. Evol.">
        <title>Megaphylogeny resolves global patterns of mushroom evolution.</title>
        <authorList>
            <person name="Varga T."/>
            <person name="Krizsan K."/>
            <person name="Foldi C."/>
            <person name="Dima B."/>
            <person name="Sanchez-Garcia M."/>
            <person name="Sanchez-Ramirez S."/>
            <person name="Szollosi G.J."/>
            <person name="Szarkandi J.G."/>
            <person name="Papp V."/>
            <person name="Albert L."/>
            <person name="Andreopoulos W."/>
            <person name="Angelini C."/>
            <person name="Antonin V."/>
            <person name="Barry K.W."/>
            <person name="Bougher N.L."/>
            <person name="Buchanan P."/>
            <person name="Buyck B."/>
            <person name="Bense V."/>
            <person name="Catcheside P."/>
            <person name="Chovatia M."/>
            <person name="Cooper J."/>
            <person name="Damon W."/>
            <person name="Desjardin D."/>
            <person name="Finy P."/>
            <person name="Geml J."/>
            <person name="Haridas S."/>
            <person name="Hughes K."/>
            <person name="Justo A."/>
            <person name="Karasinski D."/>
            <person name="Kautmanova I."/>
            <person name="Kiss B."/>
            <person name="Kocsube S."/>
            <person name="Kotiranta H."/>
            <person name="LaButti K.M."/>
            <person name="Lechner B.E."/>
            <person name="Liimatainen K."/>
            <person name="Lipzen A."/>
            <person name="Lukacs Z."/>
            <person name="Mihaltcheva S."/>
            <person name="Morgado L.N."/>
            <person name="Niskanen T."/>
            <person name="Noordeloos M.E."/>
            <person name="Ohm R.A."/>
            <person name="Ortiz-Santana B."/>
            <person name="Ovrebo C."/>
            <person name="Racz N."/>
            <person name="Riley R."/>
            <person name="Savchenko A."/>
            <person name="Shiryaev A."/>
            <person name="Soop K."/>
            <person name="Spirin V."/>
            <person name="Szebenyi C."/>
            <person name="Tomsovsky M."/>
            <person name="Tulloss R.E."/>
            <person name="Uehling J."/>
            <person name="Grigoriev I.V."/>
            <person name="Vagvolgyi C."/>
            <person name="Papp T."/>
            <person name="Martin F.M."/>
            <person name="Miettinen O."/>
            <person name="Hibbett D.S."/>
            <person name="Nagy L.G."/>
        </authorList>
    </citation>
    <scope>NUCLEOTIDE SEQUENCE [LARGE SCALE GENOMIC DNA]</scope>
    <source>
        <strain evidence="1 2">CBS 962.96</strain>
    </source>
</reference>
<dbReference type="EMBL" id="ML179806">
    <property type="protein sequence ID" value="THU81477.1"/>
    <property type="molecule type" value="Genomic_DNA"/>
</dbReference>
<keyword evidence="2" id="KW-1185">Reference proteome</keyword>
<sequence>MVSASEQDSTLYTMTDNLAYIQKVFSTMEMRHKRVEKWFLSVPGCGEAFGFDQRLQSISKALTSTVEVQEKIKAHESSLITNTQLLRYAEHHSRLLLTENLHRAKMDLITLNLLYLQKLAYLARLLADTQWSLSQEIRSSQANFTVKGYALLEMHGECLLFLEIVDGYLTLEIEELMKAEMRYRSIFRKSLAIGLYSEFKSTLIS</sequence>
<dbReference type="Proteomes" id="UP000297245">
    <property type="component" value="Unassembled WGS sequence"/>
</dbReference>
<proteinExistence type="predicted"/>
<dbReference type="AlphaFoldDB" id="A0A4S8KZH9"/>
<gene>
    <name evidence="1" type="ORF">K435DRAFT_873314</name>
</gene>
<evidence type="ECO:0000313" key="1">
    <source>
        <dbReference type="EMBL" id="THU81477.1"/>
    </source>
</evidence>
<name>A0A4S8KZH9_DENBC</name>